<organism evidence="1 2">
    <name type="scientific">Sinanodonta woodiana</name>
    <name type="common">Chinese pond mussel</name>
    <name type="synonym">Anodonta woodiana</name>
    <dbReference type="NCBI Taxonomy" id="1069815"/>
    <lineage>
        <taxon>Eukaryota</taxon>
        <taxon>Metazoa</taxon>
        <taxon>Spiralia</taxon>
        <taxon>Lophotrochozoa</taxon>
        <taxon>Mollusca</taxon>
        <taxon>Bivalvia</taxon>
        <taxon>Autobranchia</taxon>
        <taxon>Heteroconchia</taxon>
        <taxon>Palaeoheterodonta</taxon>
        <taxon>Unionida</taxon>
        <taxon>Unionoidea</taxon>
        <taxon>Unionidae</taxon>
        <taxon>Unioninae</taxon>
        <taxon>Sinanodonta</taxon>
    </lineage>
</organism>
<evidence type="ECO:0000313" key="2">
    <source>
        <dbReference type="Proteomes" id="UP001634394"/>
    </source>
</evidence>
<evidence type="ECO:0000313" key="1">
    <source>
        <dbReference type="EMBL" id="KAL3858105.1"/>
    </source>
</evidence>
<accession>A0ABD3V9E3</accession>
<keyword evidence="2" id="KW-1185">Reference proteome</keyword>
<reference evidence="1 2" key="1">
    <citation type="submission" date="2024-11" db="EMBL/GenBank/DDBJ databases">
        <title>Chromosome-level genome assembly of the freshwater bivalve Anodonta woodiana.</title>
        <authorList>
            <person name="Chen X."/>
        </authorList>
    </citation>
    <scope>NUCLEOTIDE SEQUENCE [LARGE SCALE GENOMIC DNA]</scope>
    <source>
        <strain evidence="1">MN2024</strain>
        <tissue evidence="1">Gills</tissue>
    </source>
</reference>
<dbReference type="AlphaFoldDB" id="A0ABD3V9E3"/>
<comment type="caution">
    <text evidence="1">The sequence shown here is derived from an EMBL/GenBank/DDBJ whole genome shotgun (WGS) entry which is preliminary data.</text>
</comment>
<dbReference type="Proteomes" id="UP001634394">
    <property type="component" value="Unassembled WGS sequence"/>
</dbReference>
<protein>
    <submittedName>
        <fullName evidence="1">Uncharacterized protein</fullName>
    </submittedName>
</protein>
<sequence length="427" mass="47639">MEPGDICLPFLFCNLTFYIIGTSAECSLEKAELRAAEYGKRFDSEAAYFRKTSLGSDSLMQLCIEKLNGSETSDDFWNSTNYCLPEEVDYVIQQWNETENDVNAICKDACPRYVSFPPSAYIVDMAALTDGRYTDFCRSMNLSMAYATGNATNCKFGMAMYYSFLSDGAKKVWEDICRLGCSNLDNSISSIQSCYRVSTDQTSMCDNVFTNEGMSAWRVLLKYYKDFDKNEKMCMTTTSTTSTTTTLTTTTTTVSTTTTARKTTAATAIIKDTTTLHVSSTATEREMETSQAPVSFTTTPAKMLNISACITEADHQLFSQKFPNLTKELIMKVLKIESCLYRLNNDPNIVTKAVANLPTSFQNMFTWVQKDGYDVLIQLPECAKPRPNDVNCDGHNYGILACSGEAPGCTKILLFVSILILVEHIFQ</sequence>
<dbReference type="EMBL" id="JBJQND010000013">
    <property type="protein sequence ID" value="KAL3858105.1"/>
    <property type="molecule type" value="Genomic_DNA"/>
</dbReference>
<gene>
    <name evidence="1" type="ORF">ACJMK2_012716</name>
</gene>
<proteinExistence type="predicted"/>
<name>A0ABD3V9E3_SINWO</name>